<evidence type="ECO:0000313" key="3">
    <source>
        <dbReference type="Proteomes" id="UP000199475"/>
    </source>
</evidence>
<keyword evidence="1" id="KW-1133">Transmembrane helix</keyword>
<gene>
    <name evidence="2" type="ORF">SAMN04488242_1732</name>
</gene>
<organism evidence="2 3">
    <name type="scientific">Tessaracoccus oleiagri</name>
    <dbReference type="NCBI Taxonomy" id="686624"/>
    <lineage>
        <taxon>Bacteria</taxon>
        <taxon>Bacillati</taxon>
        <taxon>Actinomycetota</taxon>
        <taxon>Actinomycetes</taxon>
        <taxon>Propionibacteriales</taxon>
        <taxon>Propionibacteriaceae</taxon>
        <taxon>Tessaracoccus</taxon>
    </lineage>
</organism>
<evidence type="ECO:0000256" key="1">
    <source>
        <dbReference type="SAM" id="Phobius"/>
    </source>
</evidence>
<keyword evidence="3" id="KW-1185">Reference proteome</keyword>
<accession>A0A1G9KMJ7</accession>
<sequence>MDSVLMRARDRSRFQAPVIEEEQARPPFPWRPVLLVFSLVIALAVAGGAAYVLWLRQPEPDPDTIVQVPEGRETVRLRSPQDAARDYLQALADGDIRTALSLGEYGGIGSRALLNSEVHARMRERAPLTDIAILTEDPNATDVEVSYTLAGEPVRTSIPVVRNDAGGYELERTTVTVVIELAQAESLPLRVNGVDVQKFAPLEVVPGFYEVTTGLTFIEYPQDNSFLIGSLGFASETRFTATPRLTTDGEEALRAAVRRSLDDCFARRQLAPEGCPQSITAPQPVAADTIRWRLIGNPLADVQPTLLPQDLSRGTMTVDLRYSVTFDYIDGSTSGTNTGARSPRATANMLGDDPSRVNVVWQQ</sequence>
<name>A0A1G9KMJ7_9ACTN</name>
<proteinExistence type="predicted"/>
<dbReference type="STRING" id="686624.SAMN04488242_1732"/>
<keyword evidence="1" id="KW-0812">Transmembrane</keyword>
<keyword evidence="1" id="KW-0472">Membrane</keyword>
<evidence type="ECO:0000313" key="2">
    <source>
        <dbReference type="EMBL" id="SDL50978.1"/>
    </source>
</evidence>
<reference evidence="2 3" key="1">
    <citation type="submission" date="2016-10" db="EMBL/GenBank/DDBJ databases">
        <authorList>
            <person name="de Groot N.N."/>
        </authorList>
    </citation>
    <scope>NUCLEOTIDE SEQUENCE [LARGE SCALE GENOMIC DNA]</scope>
    <source>
        <strain evidence="2 3">CGMCC 1.9159</strain>
    </source>
</reference>
<feature type="transmembrane region" description="Helical" evidence="1">
    <location>
        <begin position="33"/>
        <end position="54"/>
    </location>
</feature>
<dbReference type="AlphaFoldDB" id="A0A1G9KMJ7"/>
<dbReference type="EMBL" id="FNGP01000003">
    <property type="protein sequence ID" value="SDL50978.1"/>
    <property type="molecule type" value="Genomic_DNA"/>
</dbReference>
<protein>
    <submittedName>
        <fullName evidence="2">Uncharacterized protein</fullName>
    </submittedName>
</protein>
<dbReference type="Proteomes" id="UP000199475">
    <property type="component" value="Unassembled WGS sequence"/>
</dbReference>